<comment type="similarity">
    <text evidence="2 4">Belongs to the class-III pyridoxal-phosphate-dependent aminotransferase family.</text>
</comment>
<dbReference type="STRING" id="1379903.ATO8_01500"/>
<dbReference type="InterPro" id="IPR049691">
    <property type="entry name" value="Daptide_aminotransferase"/>
</dbReference>
<evidence type="ECO:0000256" key="4">
    <source>
        <dbReference type="RuleBase" id="RU003560"/>
    </source>
</evidence>
<dbReference type="InterPro" id="IPR015424">
    <property type="entry name" value="PyrdxlP-dep_Trfase"/>
</dbReference>
<sequence>MTGESSSVWPLLTRFQDQGGDENCAVAASGVHVTFADGSRKLCATSGMWNTNLGYGNELIAEAAKEALLSASYLTIWGHDNIYARRAAKALVDLAGPDVYRRVLFSTSGGAANDAAMKIVRHTQSLRGREEACVILGMKGGYHGLTFGSFALSDVALGARMYGVDRRMIGHIPPNDPETLAKVMEELGSRVAGVFVEPVIGNGSIPLEAEFIKVLCEWRDRMGFLLVADEIATGFGRAGPGMFASQSWPTRPDVMLTAKAMTNGTQAASAVLISKDISDLFRDRDAVLAHAETQAGTPVVGASILATIAEFERLQGIARSMDLSDRLRARLERFVANNEMANGVIGQGCMQALTLCGLDGARLDAASVERVAADVFAAGALVHPGPSSLLIMPALTYSEADLDELEARLSEGLSRSRARIAA</sequence>
<dbReference type="Proteomes" id="UP000019063">
    <property type="component" value="Unassembled WGS sequence"/>
</dbReference>
<dbReference type="EMBL" id="AQQW01000001">
    <property type="protein sequence ID" value="ETW14543.1"/>
    <property type="molecule type" value="Genomic_DNA"/>
</dbReference>
<gene>
    <name evidence="5" type="ORF">ATO8_01500</name>
</gene>
<dbReference type="PIRSF" id="PIRSF000521">
    <property type="entry name" value="Transaminase_4ab_Lys_Orn"/>
    <property type="match status" value="1"/>
</dbReference>
<dbReference type="SUPFAM" id="SSF53383">
    <property type="entry name" value="PLP-dependent transferases"/>
    <property type="match status" value="1"/>
</dbReference>
<keyword evidence="5" id="KW-0032">Aminotransferase</keyword>
<dbReference type="GO" id="GO:0008483">
    <property type="term" value="F:transaminase activity"/>
    <property type="evidence" value="ECO:0007669"/>
    <property type="project" value="UniProtKB-KW"/>
</dbReference>
<dbReference type="PANTHER" id="PTHR43094">
    <property type="entry name" value="AMINOTRANSFERASE"/>
    <property type="match status" value="1"/>
</dbReference>
<dbReference type="NCBIfam" id="NF041821">
    <property type="entry name" value="daptide_amino"/>
    <property type="match status" value="1"/>
</dbReference>
<dbReference type="InterPro" id="IPR015422">
    <property type="entry name" value="PyrdxlP-dep_Trfase_small"/>
</dbReference>
<dbReference type="Gene3D" id="3.40.640.10">
    <property type="entry name" value="Type I PLP-dependent aspartate aminotransferase-like (Major domain)"/>
    <property type="match status" value="1"/>
</dbReference>
<comment type="caution">
    <text evidence="5">The sequence shown here is derived from an EMBL/GenBank/DDBJ whole genome shotgun (WGS) entry which is preliminary data.</text>
</comment>
<dbReference type="eggNOG" id="COG0161">
    <property type="taxonomic scope" value="Bacteria"/>
</dbReference>
<evidence type="ECO:0000256" key="3">
    <source>
        <dbReference type="ARBA" id="ARBA00022898"/>
    </source>
</evidence>
<dbReference type="InterPro" id="IPR049704">
    <property type="entry name" value="Aminotrans_3_PPA_site"/>
</dbReference>
<keyword evidence="5" id="KW-0808">Transferase</keyword>
<evidence type="ECO:0000313" key="5">
    <source>
        <dbReference type="EMBL" id="ETW14543.1"/>
    </source>
</evidence>
<dbReference type="AlphaFoldDB" id="W4HQ47"/>
<dbReference type="PROSITE" id="PS00600">
    <property type="entry name" value="AA_TRANSFER_CLASS_3"/>
    <property type="match status" value="1"/>
</dbReference>
<dbReference type="PANTHER" id="PTHR43094:SF1">
    <property type="entry name" value="AMINOTRANSFERASE CLASS-III"/>
    <property type="match status" value="1"/>
</dbReference>
<dbReference type="InterPro" id="IPR005814">
    <property type="entry name" value="Aminotrans_3"/>
</dbReference>
<evidence type="ECO:0000256" key="1">
    <source>
        <dbReference type="ARBA" id="ARBA00001933"/>
    </source>
</evidence>
<name>W4HQ47_9RHOB</name>
<keyword evidence="6" id="KW-1185">Reference proteome</keyword>
<protein>
    <submittedName>
        <fullName evidence="5">Aminotransferase</fullName>
    </submittedName>
</protein>
<dbReference type="Pfam" id="PF00202">
    <property type="entry name" value="Aminotran_3"/>
    <property type="match status" value="1"/>
</dbReference>
<dbReference type="GO" id="GO:0030170">
    <property type="term" value="F:pyridoxal phosphate binding"/>
    <property type="evidence" value="ECO:0007669"/>
    <property type="project" value="InterPro"/>
</dbReference>
<comment type="cofactor">
    <cofactor evidence="1">
        <name>pyridoxal 5'-phosphate</name>
        <dbReference type="ChEBI" id="CHEBI:597326"/>
    </cofactor>
</comment>
<keyword evidence="3 4" id="KW-0663">Pyridoxal phosphate</keyword>
<organism evidence="5 6">
    <name type="scientific">Roseivivax marinus</name>
    <dbReference type="NCBI Taxonomy" id="1379903"/>
    <lineage>
        <taxon>Bacteria</taxon>
        <taxon>Pseudomonadati</taxon>
        <taxon>Pseudomonadota</taxon>
        <taxon>Alphaproteobacteria</taxon>
        <taxon>Rhodobacterales</taxon>
        <taxon>Roseobacteraceae</taxon>
        <taxon>Roseivivax</taxon>
    </lineage>
</organism>
<evidence type="ECO:0000256" key="2">
    <source>
        <dbReference type="ARBA" id="ARBA00008954"/>
    </source>
</evidence>
<dbReference type="Gene3D" id="3.90.1150.10">
    <property type="entry name" value="Aspartate Aminotransferase, domain 1"/>
    <property type="match status" value="1"/>
</dbReference>
<evidence type="ECO:0000313" key="6">
    <source>
        <dbReference type="Proteomes" id="UP000019063"/>
    </source>
</evidence>
<reference evidence="5 6" key="1">
    <citation type="journal article" date="2014" name="Antonie Van Leeuwenhoek">
        <title>Roseivivax atlanticus sp. nov., isolated from surface seawater of the Atlantic Ocean.</title>
        <authorList>
            <person name="Li G."/>
            <person name="Lai Q."/>
            <person name="Liu X."/>
            <person name="Sun F."/>
            <person name="Shao Z."/>
        </authorList>
    </citation>
    <scope>NUCLEOTIDE SEQUENCE [LARGE SCALE GENOMIC DNA]</scope>
    <source>
        <strain evidence="5 6">22II-s10s</strain>
    </source>
</reference>
<accession>W4HQ47</accession>
<dbReference type="RefSeq" id="WP_051487312.1">
    <property type="nucleotide sequence ID" value="NZ_AQQW01000001.1"/>
</dbReference>
<proteinExistence type="inferred from homology"/>
<dbReference type="InterPro" id="IPR015421">
    <property type="entry name" value="PyrdxlP-dep_Trfase_major"/>
</dbReference>